<dbReference type="Pfam" id="PF01593">
    <property type="entry name" value="Amino_oxidase"/>
    <property type="match status" value="1"/>
</dbReference>
<organism evidence="2 3">
    <name type="scientific">Marivivens donghaensis</name>
    <dbReference type="NCBI Taxonomy" id="1699413"/>
    <lineage>
        <taxon>Bacteria</taxon>
        <taxon>Pseudomonadati</taxon>
        <taxon>Pseudomonadota</taxon>
        <taxon>Alphaproteobacteria</taxon>
        <taxon>Rhodobacterales</taxon>
        <taxon>Paracoccaceae</taxon>
        <taxon>Marivivens group</taxon>
        <taxon>Marivivens</taxon>
    </lineage>
</organism>
<dbReference type="Gene3D" id="1.10.405.20">
    <property type="match status" value="1"/>
</dbReference>
<dbReference type="RefSeq" id="WP_167636632.1">
    <property type="nucleotide sequence ID" value="NZ_JAATOP010000002.1"/>
</dbReference>
<dbReference type="InterPro" id="IPR002937">
    <property type="entry name" value="Amino_oxidase"/>
</dbReference>
<sequence length="433" mass="48927">MNVHVPRRIPSKVAIIGGGISGMGAAYKLAETHNVTLFEAEKDLGGHARTRMGGRDGDQAVDTGFIVFNHVNYPHLVELFRELEVPTVKSDMSFGASLGDGRYEYALKSLRAIFAQPMNALNPKHLRMVRDIMHFNANALEVARSDRTMTVEGMLQKLGTGEWFRNRYLLPLSGAIWSTPVEKIADFPAYAMMQFFENHALLHHTGQHQWYTVASGSRSYVSRLENRLNLNNVDLRLGAWVEGVRRTGAGAEVRVHGGEWEHFDEVIFATHSDDTLRLLADPTAAEQEALGAIKYQPNRVVLHSDVDIMPKRRVVWSSWNYTEMHGKQTDQIDLTYWMNNLQPWLKKDELFVTLNSTRTIREELIWDEVTLRHPVYDLAALEGQKHVAAINGENRTWFCGAWMKNGFHEDGLSSAIDVVNALQSAQEFSVAAE</sequence>
<evidence type="ECO:0000313" key="2">
    <source>
        <dbReference type="EMBL" id="NIY71642.1"/>
    </source>
</evidence>
<dbReference type="PANTHER" id="PTHR42923">
    <property type="entry name" value="PROTOPORPHYRINOGEN OXIDASE"/>
    <property type="match status" value="1"/>
</dbReference>
<evidence type="ECO:0000313" key="3">
    <source>
        <dbReference type="Proteomes" id="UP000709466"/>
    </source>
</evidence>
<name>A0ABX0VWN5_9RHOB</name>
<comment type="caution">
    <text evidence="2">The sequence shown here is derived from an EMBL/GenBank/DDBJ whole genome shotgun (WGS) entry which is preliminary data.</text>
</comment>
<keyword evidence="3" id="KW-1185">Reference proteome</keyword>
<dbReference type="Gene3D" id="3.50.50.60">
    <property type="entry name" value="FAD/NAD(P)-binding domain"/>
    <property type="match status" value="1"/>
</dbReference>
<dbReference type="InterPro" id="IPR036188">
    <property type="entry name" value="FAD/NAD-bd_sf"/>
</dbReference>
<proteinExistence type="predicted"/>
<protein>
    <submittedName>
        <fullName evidence="2">FAD-dependent oxidoreductase</fullName>
    </submittedName>
</protein>
<evidence type="ECO:0000259" key="1">
    <source>
        <dbReference type="Pfam" id="PF01593"/>
    </source>
</evidence>
<gene>
    <name evidence="2" type="ORF">HCZ30_04240</name>
</gene>
<dbReference type="Proteomes" id="UP000709466">
    <property type="component" value="Unassembled WGS sequence"/>
</dbReference>
<feature type="domain" description="Amine oxidase" evidence="1">
    <location>
        <begin position="20"/>
        <end position="298"/>
    </location>
</feature>
<dbReference type="SUPFAM" id="SSF51905">
    <property type="entry name" value="FAD/NAD(P)-binding domain"/>
    <property type="match status" value="1"/>
</dbReference>
<dbReference type="EMBL" id="JAATOP010000002">
    <property type="protein sequence ID" value="NIY71642.1"/>
    <property type="molecule type" value="Genomic_DNA"/>
</dbReference>
<dbReference type="Gene3D" id="3.30.70.1990">
    <property type="match status" value="1"/>
</dbReference>
<reference evidence="2 3" key="1">
    <citation type="submission" date="2020-03" db="EMBL/GenBank/DDBJ databases">
        <title>Bacterial isolates of synthetic phycosphere.</title>
        <authorList>
            <person name="Fu H."/>
            <person name="Moran M.A."/>
        </authorList>
    </citation>
    <scope>NUCLEOTIDE SEQUENCE [LARGE SCALE GENOMIC DNA]</scope>
    <source>
        <strain evidence="2 3">HF1</strain>
    </source>
</reference>
<accession>A0ABX0VWN5</accession>
<dbReference type="InterPro" id="IPR050464">
    <property type="entry name" value="Zeta_carotene_desat/Oxidored"/>
</dbReference>
<dbReference type="PANTHER" id="PTHR42923:SF17">
    <property type="entry name" value="AMINE OXIDASE DOMAIN-CONTAINING PROTEIN"/>
    <property type="match status" value="1"/>
</dbReference>